<dbReference type="Gene3D" id="3.90.550.10">
    <property type="entry name" value="Spore Coat Polysaccharide Biosynthesis Protein SpsA, Chain A"/>
    <property type="match status" value="1"/>
</dbReference>
<dbReference type="Pfam" id="PF00535">
    <property type="entry name" value="Glycos_transf_2"/>
    <property type="match status" value="1"/>
</dbReference>
<dbReference type="AlphaFoldDB" id="A0A830GFS8"/>
<dbReference type="EMBL" id="BMOQ01000012">
    <property type="protein sequence ID" value="GGN26361.1"/>
    <property type="molecule type" value="Genomic_DNA"/>
</dbReference>
<dbReference type="Proteomes" id="UP000608850">
    <property type="component" value="Unassembled WGS sequence"/>
</dbReference>
<dbReference type="GO" id="GO:0016740">
    <property type="term" value="F:transferase activity"/>
    <property type="evidence" value="ECO:0007669"/>
    <property type="project" value="UniProtKB-KW"/>
</dbReference>
<organism evidence="2 3">
    <name type="scientific">Halarchaeum nitratireducens</name>
    <dbReference type="NCBI Taxonomy" id="489913"/>
    <lineage>
        <taxon>Archaea</taxon>
        <taxon>Methanobacteriati</taxon>
        <taxon>Methanobacteriota</taxon>
        <taxon>Stenosarchaea group</taxon>
        <taxon>Halobacteria</taxon>
        <taxon>Halobacteriales</taxon>
        <taxon>Halobacteriaceae</taxon>
    </lineage>
</organism>
<dbReference type="InterPro" id="IPR029044">
    <property type="entry name" value="Nucleotide-diphossugar_trans"/>
</dbReference>
<reference evidence="2 3" key="1">
    <citation type="journal article" date="2019" name="Int. J. Syst. Evol. Microbiol.">
        <title>The Global Catalogue of Microorganisms (GCM) 10K type strain sequencing project: providing services to taxonomists for standard genome sequencing and annotation.</title>
        <authorList>
            <consortium name="The Broad Institute Genomics Platform"/>
            <consortium name="The Broad Institute Genome Sequencing Center for Infectious Disease"/>
            <person name="Wu L."/>
            <person name="Ma J."/>
        </authorList>
    </citation>
    <scope>NUCLEOTIDE SEQUENCE [LARGE SCALE GENOMIC DNA]</scope>
    <source>
        <strain evidence="2 3">JCM 16331</strain>
    </source>
</reference>
<dbReference type="SUPFAM" id="SSF53448">
    <property type="entry name" value="Nucleotide-diphospho-sugar transferases"/>
    <property type="match status" value="1"/>
</dbReference>
<accession>A0A830GFS8</accession>
<evidence type="ECO:0000313" key="2">
    <source>
        <dbReference type="EMBL" id="GGN26361.1"/>
    </source>
</evidence>
<dbReference type="GO" id="GO:0006487">
    <property type="term" value="P:protein N-linked glycosylation"/>
    <property type="evidence" value="ECO:0007669"/>
    <property type="project" value="TreeGrafter"/>
</dbReference>
<evidence type="ECO:0000259" key="1">
    <source>
        <dbReference type="Pfam" id="PF00535"/>
    </source>
</evidence>
<proteinExistence type="predicted"/>
<dbReference type="PANTHER" id="PTHR10859:SF91">
    <property type="entry name" value="DOLICHYL-PHOSPHATE BETA-GLUCOSYLTRANSFERASE"/>
    <property type="match status" value="1"/>
</dbReference>
<evidence type="ECO:0000313" key="3">
    <source>
        <dbReference type="Proteomes" id="UP000608850"/>
    </source>
</evidence>
<dbReference type="OrthoDB" id="11098at2157"/>
<name>A0A830GFS8_9EURY</name>
<keyword evidence="2" id="KW-0808">Transferase</keyword>
<dbReference type="InterPro" id="IPR001173">
    <property type="entry name" value="Glyco_trans_2-like"/>
</dbReference>
<keyword evidence="3" id="KW-1185">Reference proteome</keyword>
<protein>
    <submittedName>
        <fullName evidence="2">Dolichol-P-glucose transferase</fullName>
    </submittedName>
</protein>
<sequence length="262" mass="27786">MPTPSPSIGLAVPAYEPDLKRLHPYLDMLATTVADEVLVALDDPDPGVVDTLREHAQVSVSPARRGKGAAVTDAFDALADDVDRLVLADADASTPPESIAEIVAALDGGDAEGHTAPTVAVGSRRHPDADVRSHQSLVRRGLGAGFVSLARTLLGVQLSDYQCGAKAVTTDVWRDVRPYLHEPGFAWDVEFVAVADALGERIVEVPVTWEDQPNKTVSPISDTLSMARGLLAARERAATVRGASSPLARIVCRPTPLVETHE</sequence>
<comment type="caution">
    <text evidence="2">The sequence shown here is derived from an EMBL/GenBank/DDBJ whole genome shotgun (WGS) entry which is preliminary data.</text>
</comment>
<dbReference type="PANTHER" id="PTHR10859">
    <property type="entry name" value="GLYCOSYL TRANSFERASE"/>
    <property type="match status" value="1"/>
</dbReference>
<feature type="domain" description="Glycosyltransferase 2-like" evidence="1">
    <location>
        <begin position="33"/>
        <end position="121"/>
    </location>
</feature>
<gene>
    <name evidence="2" type="ORF">GCM10009021_30830</name>
</gene>